<keyword evidence="12" id="KW-0539">Nucleus</keyword>
<keyword evidence="11" id="KW-0804">Transcription</keyword>
<dbReference type="CDD" id="cd18072">
    <property type="entry name" value="DEXHc_TTF2"/>
    <property type="match status" value="1"/>
</dbReference>
<feature type="domain" description="Helicase C-terminal" evidence="18">
    <location>
        <begin position="896"/>
        <end position="1061"/>
    </location>
</feature>
<comment type="subcellular location">
    <subcellularLocation>
        <location evidence="1">Nucleus</location>
    </subcellularLocation>
</comment>
<dbReference type="Pfam" id="PF00176">
    <property type="entry name" value="SNF2-rel_dom"/>
    <property type="match status" value="1"/>
</dbReference>
<keyword evidence="20" id="KW-1185">Reference proteome</keyword>
<dbReference type="AlphaFoldDB" id="A0A6P4EI91"/>
<evidence type="ECO:0000256" key="7">
    <source>
        <dbReference type="ARBA" id="ARBA00022806"/>
    </source>
</evidence>
<dbReference type="InterPro" id="IPR049730">
    <property type="entry name" value="SNF2/RAD54-like_C"/>
</dbReference>
<dbReference type="GO" id="GO:0005524">
    <property type="term" value="F:ATP binding"/>
    <property type="evidence" value="ECO:0007669"/>
    <property type="project" value="UniProtKB-KW"/>
</dbReference>
<dbReference type="Gene3D" id="3.40.50.10810">
    <property type="entry name" value="Tandem AAA-ATPase domain"/>
    <property type="match status" value="1"/>
</dbReference>
<keyword evidence="7" id="KW-0347">Helicase</keyword>
<reference evidence="20" key="1">
    <citation type="journal article" date="2021" name="Elife">
        <title>Highly contiguous assemblies of 101 drosophilid genomes.</title>
        <authorList>
            <person name="Kim B.Y."/>
            <person name="Wang J.R."/>
            <person name="Miller D.E."/>
            <person name="Barmina O."/>
            <person name="Delaney E."/>
            <person name="Thompson A."/>
            <person name="Comeault A.A."/>
            <person name="Peede D."/>
            <person name="D'Agostino E.R."/>
            <person name="Pelaez J."/>
            <person name="Aguilar J.M."/>
            <person name="Haji D."/>
            <person name="Matsunaga T."/>
            <person name="Armstrong E.E."/>
            <person name="Zych M."/>
            <person name="Ogawa Y."/>
            <person name="Stamenkovic-Radak M."/>
            <person name="Jelic M."/>
            <person name="Veselinovic M.S."/>
            <person name="Tanaskovic M."/>
            <person name="Eric P."/>
            <person name="Gao J.J."/>
            <person name="Katoh T.K."/>
            <person name="Toda M.J."/>
            <person name="Watabe H."/>
            <person name="Watada M."/>
            <person name="Davis J.S."/>
            <person name="Moyle L.C."/>
            <person name="Manoli G."/>
            <person name="Bertolini E."/>
            <person name="Kostal V."/>
            <person name="Hawley R.S."/>
            <person name="Takahashi A."/>
            <person name="Jones C.D."/>
            <person name="Price D.K."/>
            <person name="Whiteman N."/>
            <person name="Kopp A."/>
            <person name="Matute D.R."/>
            <person name="Petrov D.A."/>
        </authorList>
    </citation>
    <scope>NUCLEOTIDE SEQUENCE [LARGE SCALE GENOMIC DNA]</scope>
</reference>
<evidence type="ECO:0000256" key="12">
    <source>
        <dbReference type="ARBA" id="ARBA00023242"/>
    </source>
</evidence>
<feature type="compositionally biased region" description="Low complexity" evidence="16">
    <location>
        <begin position="22"/>
        <end position="34"/>
    </location>
</feature>
<keyword evidence="8" id="KW-0067">ATP-binding</keyword>
<dbReference type="InterPro" id="IPR050628">
    <property type="entry name" value="SNF2_RAD54_helicase_TF"/>
</dbReference>
<gene>
    <name evidence="21" type="primary">LOC108042470</name>
    <name evidence="19" type="synonym">108042470</name>
</gene>
<dbReference type="RefSeq" id="XP_016976269.1">
    <property type="nucleotide sequence ID" value="XM_017120780.1"/>
</dbReference>
<dbReference type="InterPro" id="IPR014001">
    <property type="entry name" value="Helicase_ATP-bd"/>
</dbReference>
<feature type="region of interest" description="Disordered" evidence="16">
    <location>
        <begin position="488"/>
        <end position="526"/>
    </location>
</feature>
<dbReference type="PROSITE" id="PS51192">
    <property type="entry name" value="HELICASE_ATP_BIND_1"/>
    <property type="match status" value="1"/>
</dbReference>
<evidence type="ECO:0000256" key="5">
    <source>
        <dbReference type="ARBA" id="ARBA00022741"/>
    </source>
</evidence>
<evidence type="ECO:0000256" key="13">
    <source>
        <dbReference type="ARBA" id="ARBA00070113"/>
    </source>
</evidence>
<evidence type="ECO:0000256" key="11">
    <source>
        <dbReference type="ARBA" id="ARBA00023163"/>
    </source>
</evidence>
<feature type="domain" description="Helicase ATP-binding" evidence="17">
    <location>
        <begin position="455"/>
        <end position="655"/>
    </location>
</feature>
<keyword evidence="9" id="KW-0805">Transcription regulation</keyword>
<feature type="compositionally biased region" description="Low complexity" evidence="16">
    <location>
        <begin position="1"/>
        <end position="10"/>
    </location>
</feature>
<evidence type="ECO:0000256" key="6">
    <source>
        <dbReference type="ARBA" id="ARBA00022801"/>
    </source>
</evidence>
<evidence type="ECO:0000313" key="21">
    <source>
        <dbReference type="RefSeq" id="XP_016976269.1"/>
    </source>
</evidence>
<dbReference type="GO" id="GO:0016787">
    <property type="term" value="F:hydrolase activity"/>
    <property type="evidence" value="ECO:0007669"/>
    <property type="project" value="UniProtKB-KW"/>
</dbReference>
<evidence type="ECO:0000256" key="15">
    <source>
        <dbReference type="ARBA" id="ARBA00082628"/>
    </source>
</evidence>
<sequence length="1066" mass="118555">MSSESEQYYSNEEEDSVVNNTSSGLASQSSHLSQNSKGTGVIIDETDTEAEDSKLAERSEESGQTSKSEESEESEETGKSEESEVSGESENDSFRPHAKSTKRKMLRPLGIPSDTENEDEELEQRALSPCTRMSITGVRPQDLSDGDSEIEYSDEGQETRQATAQGAVVPRYTTQFAGNIQEALHSTLGSAETEPLDESSGSDVLILSSKETPIEILSSTDEDTSNNKENMSGSNLVRSSRSYSPRGNAGAPVIKASKSLSQPTIQAALKLKTSPARSQSKVKTEEQRVVSQVVYEEEMRKLAESRAQLSDAEKLFEKVAHKLPDKGSQIMKRIAALRKEVEVKAQIANGLKVEPSRVPAIKVTNAIFNAPKAPQIDTPDWEDLSAEVNQIKPVYTGTQGMATFNNQKALTVESLKDLHGSLKDCPGPEVLAEDPKGLKIALMDHQKHALAWMSWRERQVTRGGILADDMGLGKTLTMISSVLACKNRQERGQEEDQSSDSDSDDEKNKKRKSTGEWKSKGRKDTHKGGTLVVCPASLLRQWESEVDSKVSRHKLTVCVHHGNNRETKGKYLRTYDMVVTTYQIVAREHKNLSAVFGVRWRRIILDEAHVVRNHKSQSSIAVSDLRGKYRWALTGTPIQNKELDVYALLKFLRCHPFDDLNTWKKWIDNKSAGGQNRLNLLMKSIMLRRTKAQLQLDGKLNNLPNKEIRLMEISLGIEEMNVYQTVMTYSRTLFAQFLHQRAEKDTDFNYRSEANKPTYNQIKDPNGAYYKMHEKFSRMASSKKEVKSHDILVLLLRLRQICCHPGLIDAMLDGEEAQNMGANSDSDSPEIDLLAQLNKLAITDTSSDAHPSGAMRGDEGYAGPPLAADEARIAKASKNLMKRSNPVFNLNRPSSKILKVIDILRSSILKSSDDKAIVVSQWTSVLGILRDHLNKDRVPTLSLNGAVPVKSRQDIVNQFNDPNNQNRILLLSLTAGGVGLNLIGANHLLLLDLHWNPQLEAQAQDRIYRVGQKKDVIIYKFMCVDTVEQRIKALQDKKLELANGVLTGSTVSSKLTIDDLKGLFGM</sequence>
<evidence type="ECO:0000256" key="3">
    <source>
        <dbReference type="ARBA" id="ARBA00022472"/>
    </source>
</evidence>
<evidence type="ECO:0000256" key="9">
    <source>
        <dbReference type="ARBA" id="ARBA00023015"/>
    </source>
</evidence>
<dbReference type="Proteomes" id="UP001652680">
    <property type="component" value="Unassembled WGS sequence"/>
</dbReference>
<dbReference type="FunFam" id="3.40.50.10810:FF:000043">
    <property type="entry name" value="Transcription termination factor 2"/>
    <property type="match status" value="1"/>
</dbReference>
<evidence type="ECO:0000259" key="18">
    <source>
        <dbReference type="PROSITE" id="PS51194"/>
    </source>
</evidence>
<dbReference type="CTD" id="45894"/>
<keyword evidence="6" id="KW-0378">Hydrolase</keyword>
<feature type="compositionally biased region" description="Basic residues" evidence="16">
    <location>
        <begin position="96"/>
        <end position="106"/>
    </location>
</feature>
<evidence type="ECO:0000256" key="4">
    <source>
        <dbReference type="ARBA" id="ARBA00022553"/>
    </source>
</evidence>
<dbReference type="Pfam" id="PF00271">
    <property type="entry name" value="Helicase_C"/>
    <property type="match status" value="1"/>
</dbReference>
<evidence type="ECO:0000256" key="2">
    <source>
        <dbReference type="ARBA" id="ARBA00007025"/>
    </source>
</evidence>
<dbReference type="PANTHER" id="PTHR45626">
    <property type="entry name" value="TRANSCRIPTION TERMINATION FACTOR 2-RELATED"/>
    <property type="match status" value="1"/>
</dbReference>
<feature type="compositionally biased region" description="Acidic residues" evidence="16">
    <location>
        <begin position="144"/>
        <end position="156"/>
    </location>
</feature>
<dbReference type="GO" id="GO:0008094">
    <property type="term" value="F:ATP-dependent activity, acting on DNA"/>
    <property type="evidence" value="ECO:0007669"/>
    <property type="project" value="UniProtKB-ARBA"/>
</dbReference>
<dbReference type="GO" id="GO:0005737">
    <property type="term" value="C:cytoplasm"/>
    <property type="evidence" value="ECO:0007669"/>
    <property type="project" value="UniProtKB-ARBA"/>
</dbReference>
<dbReference type="GO" id="GO:0005634">
    <property type="term" value="C:nucleus"/>
    <property type="evidence" value="ECO:0007669"/>
    <property type="project" value="UniProtKB-SubCell"/>
</dbReference>
<keyword evidence="10" id="KW-0238">DNA-binding</keyword>
<reference evidence="21" key="2">
    <citation type="submission" date="2025-04" db="UniProtKB">
        <authorList>
            <consortium name="RefSeq"/>
        </authorList>
    </citation>
    <scope>IDENTIFICATION</scope>
</reference>
<keyword evidence="4" id="KW-0597">Phosphoprotein</keyword>
<proteinExistence type="inferred from homology"/>
<dbReference type="PANTHER" id="PTHR45626:SF50">
    <property type="entry name" value="TRANSCRIPTION TERMINATION FACTOR 2"/>
    <property type="match status" value="1"/>
</dbReference>
<feature type="compositionally biased region" description="Acidic residues" evidence="16">
    <location>
        <begin position="495"/>
        <end position="505"/>
    </location>
</feature>
<comment type="similarity">
    <text evidence="2">Belongs to the SNF2/RAD54 helicase family.</text>
</comment>
<evidence type="ECO:0000256" key="14">
    <source>
        <dbReference type="ARBA" id="ARBA00079067"/>
    </source>
</evidence>
<feature type="region of interest" description="Disordered" evidence="16">
    <location>
        <begin position="1"/>
        <end position="167"/>
    </location>
</feature>
<evidence type="ECO:0000256" key="10">
    <source>
        <dbReference type="ARBA" id="ARBA00023125"/>
    </source>
</evidence>
<dbReference type="OrthoDB" id="423559at2759"/>
<dbReference type="CDD" id="cd18793">
    <property type="entry name" value="SF2_C_SNF"/>
    <property type="match status" value="1"/>
</dbReference>
<protein>
    <recommendedName>
        <fullName evidence="13">Transcription termination factor 2</fullName>
    </recommendedName>
    <alternativeName>
        <fullName evidence="15">RNA polymerase II termination factor</fullName>
    </alternativeName>
    <alternativeName>
        <fullName evidence="14">Transcription release factor 2</fullName>
    </alternativeName>
</protein>
<dbReference type="GO" id="GO:0003677">
    <property type="term" value="F:DNA binding"/>
    <property type="evidence" value="ECO:0007669"/>
    <property type="project" value="UniProtKB-KW"/>
</dbReference>
<dbReference type="GeneID" id="108042470"/>
<evidence type="ECO:0000256" key="16">
    <source>
        <dbReference type="SAM" id="MobiDB-lite"/>
    </source>
</evidence>
<keyword evidence="3" id="KW-0806">Transcription termination</keyword>
<dbReference type="PROSITE" id="PS51194">
    <property type="entry name" value="HELICASE_CTER"/>
    <property type="match status" value="1"/>
</dbReference>
<dbReference type="Gene3D" id="3.40.50.300">
    <property type="entry name" value="P-loop containing nucleotide triphosphate hydrolases"/>
    <property type="match status" value="1"/>
</dbReference>
<feature type="compositionally biased region" description="Polar residues" evidence="16">
    <location>
        <begin position="227"/>
        <end position="245"/>
    </location>
</feature>
<dbReference type="EnsemblMetazoa" id="XM_017120780.2">
    <property type="protein sequence ID" value="XP_016976269.1"/>
    <property type="gene ID" value="LOC108042470"/>
</dbReference>
<feature type="compositionally biased region" description="Basic and acidic residues" evidence="16">
    <location>
        <begin position="51"/>
        <end position="61"/>
    </location>
</feature>
<dbReference type="InterPro" id="IPR027417">
    <property type="entry name" value="P-loop_NTPase"/>
</dbReference>
<dbReference type="SMART" id="SM00487">
    <property type="entry name" value="DEXDc"/>
    <property type="match status" value="1"/>
</dbReference>
<organism evidence="21">
    <name type="scientific">Drosophila rhopaloa</name>
    <name type="common">Fruit fly</name>
    <dbReference type="NCBI Taxonomy" id="1041015"/>
    <lineage>
        <taxon>Eukaryota</taxon>
        <taxon>Metazoa</taxon>
        <taxon>Ecdysozoa</taxon>
        <taxon>Arthropoda</taxon>
        <taxon>Hexapoda</taxon>
        <taxon>Insecta</taxon>
        <taxon>Pterygota</taxon>
        <taxon>Neoptera</taxon>
        <taxon>Endopterygota</taxon>
        <taxon>Diptera</taxon>
        <taxon>Brachycera</taxon>
        <taxon>Muscomorpha</taxon>
        <taxon>Ephydroidea</taxon>
        <taxon>Drosophilidae</taxon>
        <taxon>Drosophila</taxon>
        <taxon>Sophophora</taxon>
    </lineage>
</organism>
<evidence type="ECO:0000259" key="17">
    <source>
        <dbReference type="PROSITE" id="PS51192"/>
    </source>
</evidence>
<name>A0A6P4EI91_DRORH</name>
<reference evidence="19" key="3">
    <citation type="submission" date="2025-05" db="UniProtKB">
        <authorList>
            <consortium name="EnsemblMetazoa"/>
        </authorList>
    </citation>
    <scope>IDENTIFICATION</scope>
</reference>
<dbReference type="GO" id="GO:0006281">
    <property type="term" value="P:DNA repair"/>
    <property type="evidence" value="ECO:0007669"/>
    <property type="project" value="TreeGrafter"/>
</dbReference>
<dbReference type="GO" id="GO:0006353">
    <property type="term" value="P:DNA-templated transcription termination"/>
    <property type="evidence" value="ECO:0007669"/>
    <property type="project" value="UniProtKB-KW"/>
</dbReference>
<accession>A0A6P4EI91</accession>
<keyword evidence="5" id="KW-0547">Nucleotide-binding</keyword>
<evidence type="ECO:0000256" key="1">
    <source>
        <dbReference type="ARBA" id="ARBA00004123"/>
    </source>
</evidence>
<feature type="region of interest" description="Disordered" evidence="16">
    <location>
        <begin position="220"/>
        <end position="250"/>
    </location>
</feature>
<dbReference type="SMART" id="SM00490">
    <property type="entry name" value="HELICc"/>
    <property type="match status" value="1"/>
</dbReference>
<dbReference type="SUPFAM" id="SSF52540">
    <property type="entry name" value="P-loop containing nucleoside triphosphate hydrolases"/>
    <property type="match status" value="2"/>
</dbReference>
<dbReference type="InterPro" id="IPR001650">
    <property type="entry name" value="Helicase_C-like"/>
</dbReference>
<dbReference type="InterPro" id="IPR000330">
    <property type="entry name" value="SNF2_N"/>
</dbReference>
<dbReference type="InterPro" id="IPR038718">
    <property type="entry name" value="SNF2-like_sf"/>
</dbReference>
<evidence type="ECO:0000256" key="8">
    <source>
        <dbReference type="ARBA" id="ARBA00022840"/>
    </source>
</evidence>
<evidence type="ECO:0000313" key="20">
    <source>
        <dbReference type="Proteomes" id="UP001652680"/>
    </source>
</evidence>
<evidence type="ECO:0000313" key="19">
    <source>
        <dbReference type="EnsemblMetazoa" id="XP_016976269.1"/>
    </source>
</evidence>
<dbReference type="GO" id="GO:0004386">
    <property type="term" value="F:helicase activity"/>
    <property type="evidence" value="ECO:0007669"/>
    <property type="project" value="UniProtKB-KW"/>
</dbReference>